<dbReference type="Gene3D" id="3.40.50.2000">
    <property type="entry name" value="Glycogen Phosphorylase B"/>
    <property type="match status" value="2"/>
</dbReference>
<accession>A0A2S0HVD2</accession>
<keyword evidence="1" id="KW-0328">Glycosyltransferase</keyword>
<proteinExistence type="predicted"/>
<dbReference type="GO" id="GO:0009244">
    <property type="term" value="P:lipopolysaccharide core region biosynthetic process"/>
    <property type="evidence" value="ECO:0007669"/>
    <property type="project" value="TreeGrafter"/>
</dbReference>
<evidence type="ECO:0000313" key="4">
    <source>
        <dbReference type="Proteomes" id="UP000238442"/>
    </source>
</evidence>
<dbReference type="Pfam" id="PF01075">
    <property type="entry name" value="Glyco_transf_9"/>
    <property type="match status" value="1"/>
</dbReference>
<dbReference type="CDD" id="cd03789">
    <property type="entry name" value="GT9_LPS_heptosyltransferase"/>
    <property type="match status" value="1"/>
</dbReference>
<dbReference type="PANTHER" id="PTHR30160">
    <property type="entry name" value="TETRAACYLDISACCHARIDE 4'-KINASE-RELATED"/>
    <property type="match status" value="1"/>
</dbReference>
<dbReference type="GO" id="GO:0005829">
    <property type="term" value="C:cytosol"/>
    <property type="evidence" value="ECO:0007669"/>
    <property type="project" value="TreeGrafter"/>
</dbReference>
<evidence type="ECO:0000313" key="3">
    <source>
        <dbReference type="EMBL" id="AVI50637.1"/>
    </source>
</evidence>
<dbReference type="AlphaFoldDB" id="A0A2S0HVD2"/>
<evidence type="ECO:0000256" key="2">
    <source>
        <dbReference type="ARBA" id="ARBA00022679"/>
    </source>
</evidence>
<dbReference type="PANTHER" id="PTHR30160:SF22">
    <property type="entry name" value="LIPOPOLYSACCHARIDE CORE BIOSYNTHESIS PROTEIN"/>
    <property type="match status" value="1"/>
</dbReference>
<gene>
    <name evidence="3" type="ORF">C5O00_05415</name>
</gene>
<organism evidence="3 4">
    <name type="scientific">Pukyongia salina</name>
    <dbReference type="NCBI Taxonomy" id="2094025"/>
    <lineage>
        <taxon>Bacteria</taxon>
        <taxon>Pseudomonadati</taxon>
        <taxon>Bacteroidota</taxon>
        <taxon>Flavobacteriia</taxon>
        <taxon>Flavobacteriales</taxon>
        <taxon>Flavobacteriaceae</taxon>
        <taxon>Pukyongia</taxon>
    </lineage>
</organism>
<dbReference type="RefSeq" id="WP_105215616.1">
    <property type="nucleotide sequence ID" value="NZ_CP027062.1"/>
</dbReference>
<sequence length="343" mass="38394">MALPKHVLVIRLSALGDVAMTVPVLRVVRKTYPEIKLTVVSRNQFSALFEDIEGIEFIEADVYGRHKGFGLFKLASEANRLGIDAVADLHNVIRSKVVRFLLRIKGVRTRSIDKGRAEKKKLTVGLNRDRAVLKSTHERYADVFRRLGLDINLTDHRFPPKKDISPRIQHFFGKEPKKAIGIAPFAAYASKMYPIDLMKEVIALLDQTNRFKIFLLGAGAAEVSVLKEIENDYDNVTNVADQLTFEEELSLISNLDLMVSMDSSNGHLAAMFGVPVITLWGVTHPCLGFTPFGQPDENQLLSDLEKYPLIPTSVYGNSFPAGYENVMTSIRPARIVEKIIETV</sequence>
<dbReference type="OrthoDB" id="9768048at2"/>
<dbReference type="GO" id="GO:0008713">
    <property type="term" value="F:ADP-heptose-lipopolysaccharide heptosyltransferase activity"/>
    <property type="evidence" value="ECO:0007669"/>
    <property type="project" value="TreeGrafter"/>
</dbReference>
<dbReference type="Proteomes" id="UP000238442">
    <property type="component" value="Chromosome"/>
</dbReference>
<keyword evidence="2 3" id="KW-0808">Transferase</keyword>
<dbReference type="EMBL" id="CP027062">
    <property type="protein sequence ID" value="AVI50637.1"/>
    <property type="molecule type" value="Genomic_DNA"/>
</dbReference>
<dbReference type="SUPFAM" id="SSF53756">
    <property type="entry name" value="UDP-Glycosyltransferase/glycogen phosphorylase"/>
    <property type="match status" value="1"/>
</dbReference>
<keyword evidence="4" id="KW-1185">Reference proteome</keyword>
<protein>
    <submittedName>
        <fullName evidence="3">ADP-heptose--LPS heptosyltransferase RfaF</fullName>
    </submittedName>
</protein>
<dbReference type="InterPro" id="IPR051199">
    <property type="entry name" value="LPS_LOS_Heptosyltrfase"/>
</dbReference>
<name>A0A2S0HVD2_9FLAO</name>
<dbReference type="KEGG" id="aue:C5O00_05415"/>
<evidence type="ECO:0000256" key="1">
    <source>
        <dbReference type="ARBA" id="ARBA00022676"/>
    </source>
</evidence>
<reference evidence="3 4" key="1">
    <citation type="submission" date="2018-02" db="EMBL/GenBank/DDBJ databases">
        <title>Genomic analysis of the strain RR4-38 isolated from a seawater recirculating aquaculture system.</title>
        <authorList>
            <person name="Kim Y.-S."/>
            <person name="Jang Y.H."/>
            <person name="Kim K.-H."/>
        </authorList>
    </citation>
    <scope>NUCLEOTIDE SEQUENCE [LARGE SCALE GENOMIC DNA]</scope>
    <source>
        <strain evidence="3 4">RR4-38</strain>
    </source>
</reference>
<dbReference type="InterPro" id="IPR002201">
    <property type="entry name" value="Glyco_trans_9"/>
</dbReference>